<sequence>MGANLSNLDNATEGSKSCHELVLVFHSTHKWKAHLEASKATNKLLVIDFTATWCKPCKHMEPAIREFAEKYTEVEFIRIDVDELMGVAQEFQVEAMPTFLLIKQGKVVDKVVGAEKEKLQKLIEKHRT</sequence>
<evidence type="ECO:0000256" key="3">
    <source>
        <dbReference type="ARBA" id="ARBA00023284"/>
    </source>
</evidence>
<gene>
    <name evidence="5" type="ORF">O6P43_025398</name>
</gene>
<evidence type="ECO:0000256" key="1">
    <source>
        <dbReference type="ARBA" id="ARBA00022982"/>
    </source>
</evidence>
<dbReference type="Gene3D" id="3.40.30.10">
    <property type="entry name" value="Glutaredoxin"/>
    <property type="match status" value="1"/>
</dbReference>
<keyword evidence="1" id="KW-0813">Transport</keyword>
<dbReference type="EMBL" id="JARAOO010000010">
    <property type="protein sequence ID" value="KAJ7953736.1"/>
    <property type="molecule type" value="Genomic_DNA"/>
</dbReference>
<accession>A0AAD7L8S3</accession>
<keyword evidence="3" id="KW-0676">Redox-active center</keyword>
<dbReference type="PROSITE" id="PS51352">
    <property type="entry name" value="THIOREDOXIN_2"/>
    <property type="match status" value="1"/>
</dbReference>
<keyword evidence="1" id="KW-0249">Electron transport</keyword>
<dbReference type="InterPro" id="IPR013766">
    <property type="entry name" value="Thioredoxin_domain"/>
</dbReference>
<evidence type="ECO:0000256" key="2">
    <source>
        <dbReference type="ARBA" id="ARBA00023157"/>
    </source>
</evidence>
<evidence type="ECO:0000259" key="4">
    <source>
        <dbReference type="PROSITE" id="PS51352"/>
    </source>
</evidence>
<dbReference type="FunFam" id="3.40.30.10:FF:000245">
    <property type="entry name" value="Thioredoxin"/>
    <property type="match status" value="1"/>
</dbReference>
<proteinExistence type="predicted"/>
<dbReference type="SUPFAM" id="SSF52833">
    <property type="entry name" value="Thioredoxin-like"/>
    <property type="match status" value="1"/>
</dbReference>
<dbReference type="Proteomes" id="UP001163823">
    <property type="component" value="Chromosome 10"/>
</dbReference>
<keyword evidence="6" id="KW-1185">Reference proteome</keyword>
<dbReference type="PRINTS" id="PR00421">
    <property type="entry name" value="THIOREDOXIN"/>
</dbReference>
<evidence type="ECO:0000313" key="6">
    <source>
        <dbReference type="Proteomes" id="UP001163823"/>
    </source>
</evidence>
<dbReference type="PANTHER" id="PTHR10438:SF463">
    <property type="entry name" value="THIOREDOXIN"/>
    <property type="match status" value="1"/>
</dbReference>
<dbReference type="KEGG" id="qsa:O6P43_025398"/>
<dbReference type="InterPro" id="IPR050620">
    <property type="entry name" value="Thioredoxin_H-type-like"/>
</dbReference>
<dbReference type="CDD" id="cd02947">
    <property type="entry name" value="TRX_family"/>
    <property type="match status" value="1"/>
</dbReference>
<reference evidence="5" key="1">
    <citation type="journal article" date="2023" name="Science">
        <title>Elucidation of the pathway for biosynthesis of saponin adjuvants from the soapbark tree.</title>
        <authorList>
            <person name="Reed J."/>
            <person name="Orme A."/>
            <person name="El-Demerdash A."/>
            <person name="Owen C."/>
            <person name="Martin L.B.B."/>
            <person name="Misra R.C."/>
            <person name="Kikuchi S."/>
            <person name="Rejzek M."/>
            <person name="Martin A.C."/>
            <person name="Harkess A."/>
            <person name="Leebens-Mack J."/>
            <person name="Louveau T."/>
            <person name="Stephenson M.J."/>
            <person name="Osbourn A."/>
        </authorList>
    </citation>
    <scope>NUCLEOTIDE SEQUENCE</scope>
    <source>
        <strain evidence="5">S10</strain>
    </source>
</reference>
<dbReference type="PANTHER" id="PTHR10438">
    <property type="entry name" value="THIOREDOXIN"/>
    <property type="match status" value="1"/>
</dbReference>
<comment type="caution">
    <text evidence="5">The sequence shown here is derived from an EMBL/GenBank/DDBJ whole genome shotgun (WGS) entry which is preliminary data.</text>
</comment>
<organism evidence="5 6">
    <name type="scientific">Quillaja saponaria</name>
    <name type="common">Soap bark tree</name>
    <dbReference type="NCBI Taxonomy" id="32244"/>
    <lineage>
        <taxon>Eukaryota</taxon>
        <taxon>Viridiplantae</taxon>
        <taxon>Streptophyta</taxon>
        <taxon>Embryophyta</taxon>
        <taxon>Tracheophyta</taxon>
        <taxon>Spermatophyta</taxon>
        <taxon>Magnoliopsida</taxon>
        <taxon>eudicotyledons</taxon>
        <taxon>Gunneridae</taxon>
        <taxon>Pentapetalae</taxon>
        <taxon>rosids</taxon>
        <taxon>fabids</taxon>
        <taxon>Fabales</taxon>
        <taxon>Quillajaceae</taxon>
        <taxon>Quillaja</taxon>
    </lineage>
</organism>
<protein>
    <submittedName>
        <fullName evidence="5">Thioredoxin</fullName>
    </submittedName>
</protein>
<dbReference type="InterPro" id="IPR036249">
    <property type="entry name" value="Thioredoxin-like_sf"/>
</dbReference>
<feature type="domain" description="Thioredoxin" evidence="4">
    <location>
        <begin position="1"/>
        <end position="128"/>
    </location>
</feature>
<dbReference type="Pfam" id="PF00085">
    <property type="entry name" value="Thioredoxin"/>
    <property type="match status" value="1"/>
</dbReference>
<keyword evidence="2" id="KW-1015">Disulfide bond</keyword>
<name>A0AAD7L8S3_QUISA</name>
<evidence type="ECO:0000313" key="5">
    <source>
        <dbReference type="EMBL" id="KAJ7953736.1"/>
    </source>
</evidence>
<dbReference type="AlphaFoldDB" id="A0AAD7L8S3"/>